<dbReference type="InterPro" id="IPR007867">
    <property type="entry name" value="GMC_OxRtase_C"/>
</dbReference>
<dbReference type="Proteomes" id="UP000193040">
    <property type="component" value="Unassembled WGS sequence"/>
</dbReference>
<name>A0A1X0Y145_MYCSI</name>
<dbReference type="SUPFAM" id="SSF51905">
    <property type="entry name" value="FAD/NAD(P)-binding domain"/>
    <property type="match status" value="1"/>
</dbReference>
<evidence type="ECO:0000256" key="2">
    <source>
        <dbReference type="ARBA" id="ARBA00022630"/>
    </source>
</evidence>
<keyword evidence="8" id="KW-1185">Reference proteome</keyword>
<evidence type="ECO:0000256" key="1">
    <source>
        <dbReference type="ARBA" id="ARBA00010790"/>
    </source>
</evidence>
<dbReference type="SUPFAM" id="SSF54373">
    <property type="entry name" value="FAD-linked reductases, C-terminal domain"/>
    <property type="match status" value="1"/>
</dbReference>
<dbReference type="PANTHER" id="PTHR46056:SF12">
    <property type="entry name" value="LONG-CHAIN-ALCOHOL OXIDASE"/>
    <property type="match status" value="1"/>
</dbReference>
<dbReference type="AlphaFoldDB" id="A0A1X0Y145"/>
<dbReference type="PANTHER" id="PTHR46056">
    <property type="entry name" value="LONG-CHAIN-ALCOHOL OXIDASE"/>
    <property type="match status" value="1"/>
</dbReference>
<keyword evidence="2" id="KW-0285">Flavoprotein</keyword>
<comment type="similarity">
    <text evidence="1">Belongs to the GMC oxidoreductase family.</text>
</comment>
<keyword evidence="4" id="KW-0560">Oxidoreductase</keyword>
<keyword evidence="3" id="KW-0274">FAD</keyword>
<dbReference type="Pfam" id="PF00732">
    <property type="entry name" value="GMC_oxred_N"/>
    <property type="match status" value="1"/>
</dbReference>
<accession>A0A1X0Y145</accession>
<dbReference type="EMBL" id="MZZM01000022">
    <property type="protein sequence ID" value="ORJ58863.1"/>
    <property type="molecule type" value="Genomic_DNA"/>
</dbReference>
<evidence type="ECO:0000259" key="6">
    <source>
        <dbReference type="Pfam" id="PF05199"/>
    </source>
</evidence>
<dbReference type="STRING" id="1784.VC42_02330"/>
<evidence type="ECO:0000256" key="3">
    <source>
        <dbReference type="ARBA" id="ARBA00022827"/>
    </source>
</evidence>
<evidence type="ECO:0000259" key="5">
    <source>
        <dbReference type="Pfam" id="PF00732"/>
    </source>
</evidence>
<proteinExistence type="inferred from homology"/>
<evidence type="ECO:0000313" key="8">
    <source>
        <dbReference type="Proteomes" id="UP000193040"/>
    </source>
</evidence>
<feature type="domain" description="Glucose-methanol-choline oxidoreductase C-terminal" evidence="6">
    <location>
        <begin position="399"/>
        <end position="515"/>
    </location>
</feature>
<organism evidence="7 8">
    <name type="scientific">Mycobacterium simiae</name>
    <name type="common">Mycobacterium habana</name>
    <dbReference type="NCBI Taxonomy" id="1784"/>
    <lineage>
        <taxon>Bacteria</taxon>
        <taxon>Bacillati</taxon>
        <taxon>Actinomycetota</taxon>
        <taxon>Actinomycetes</taxon>
        <taxon>Mycobacteriales</taxon>
        <taxon>Mycobacteriaceae</taxon>
        <taxon>Mycobacterium</taxon>
        <taxon>Mycobacterium simiae complex</taxon>
    </lineage>
</organism>
<dbReference type="InterPro" id="IPR036188">
    <property type="entry name" value="FAD/NAD-bd_sf"/>
</dbReference>
<reference evidence="7 8" key="1">
    <citation type="submission" date="2017-03" db="EMBL/GenBank/DDBJ databases">
        <title>Genomic insights into Mycobacterium simiae human colonization.</title>
        <authorList>
            <person name="Steffani J.L."/>
            <person name="Brunck M.E."/>
            <person name="Cruz E."/>
            <person name="Montiel R."/>
            <person name="Barona F."/>
        </authorList>
    </citation>
    <scope>NUCLEOTIDE SEQUENCE [LARGE SCALE GENOMIC DNA]</scope>
    <source>
        <strain evidence="7 8">MsiGto</strain>
    </source>
</reference>
<evidence type="ECO:0000313" key="7">
    <source>
        <dbReference type="EMBL" id="ORJ58863.1"/>
    </source>
</evidence>
<dbReference type="RefSeq" id="WP_084951901.1">
    <property type="nucleotide sequence ID" value="NZ_JASWDE010000034.1"/>
</dbReference>
<evidence type="ECO:0000256" key="4">
    <source>
        <dbReference type="ARBA" id="ARBA00023002"/>
    </source>
</evidence>
<dbReference type="Pfam" id="PF05199">
    <property type="entry name" value="GMC_oxred_C"/>
    <property type="match status" value="1"/>
</dbReference>
<dbReference type="InterPro" id="IPR000172">
    <property type="entry name" value="GMC_OxRdtase_N"/>
</dbReference>
<comment type="caution">
    <text evidence="7">The sequence shown here is derived from an EMBL/GenBank/DDBJ whole genome shotgun (WGS) entry which is preliminary data.</text>
</comment>
<dbReference type="GO" id="GO:0050660">
    <property type="term" value="F:flavin adenine dinucleotide binding"/>
    <property type="evidence" value="ECO:0007669"/>
    <property type="project" value="InterPro"/>
</dbReference>
<sequence>MARSAVKVPLNEQAEVVVIGTGAGGGNVIRELCLSGVRVVALEAGPRLDADKDFEEDEVAMFNKLSWLDPVGVTGQDVTGSAAWICKTVGGSTTHWAGAALRMQPHEFKAKTTYGDIEGAALADWPIDYETLVPYYEKAERLLGVSGRVMPFAPGNTNFLALKRGADALGLNAHPGYMAINTEDYDGRGMCTQRGYCFQGCRNEAKWSSLFEAIPKAEATGWLDLRPNCQALSISTDSTGRATGVVYADPDGRIVEQKAQHVVLAGNSIQTPRLLLNSATSRFPDGLANGSGAVGRYYMRHMTASSYAKFPDPIHAYKGITMMGIVDAFHDNRPEERGFVAGFHLETIMLGPAFTAVFVSPGPLTSTQGSRALWGEPLADLMESYTHLAGLWIVGEDLPQAENRVTVDPHRKDQFGMPVPLVAVTDHPNDTAMREYAWAKAREIYQAAGATKVWDTPPYPATHNLGTCRMGADPETSVVNQFGQAHEVPNLFIADGSVFPTSGSENPTLTISALAIRQADYIMSLMAEEDAQEEMITAAK</sequence>
<feature type="domain" description="Glucose-methanol-choline oxidoreductase N-terminal" evidence="5">
    <location>
        <begin position="83"/>
        <end position="282"/>
    </location>
</feature>
<gene>
    <name evidence="7" type="ORF">B5M45_17110</name>
</gene>
<protein>
    <submittedName>
        <fullName evidence="7">2-keto-gluconate dehydrogenase</fullName>
    </submittedName>
</protein>
<dbReference type="Gene3D" id="3.50.50.60">
    <property type="entry name" value="FAD/NAD(P)-binding domain"/>
    <property type="match status" value="2"/>
</dbReference>
<dbReference type="GO" id="GO:0016614">
    <property type="term" value="F:oxidoreductase activity, acting on CH-OH group of donors"/>
    <property type="evidence" value="ECO:0007669"/>
    <property type="project" value="InterPro"/>
</dbReference>